<proteinExistence type="predicted"/>
<reference evidence="1" key="1">
    <citation type="submission" date="2021-10" db="EMBL/GenBank/DDBJ databases">
        <title>Roseicella aerolatum sp. nov., isolated from aerosols of e-waste dismantling site.</title>
        <authorList>
            <person name="Qin T."/>
        </authorList>
    </citation>
    <scope>NUCLEOTIDE SEQUENCE</scope>
    <source>
        <strain evidence="1">GB24</strain>
    </source>
</reference>
<sequence>MAFISVQQAARARLSATKGVTVIAQPSLRNPATLAMVIAGIRCVDVRRDGEGFRAMLHIRQGEWLPLAEGVSEDAAFSAIVAFLALVASIPQHYAPEHDAAERAAAAEVFAAFASPLSLAA</sequence>
<organism evidence="1 2">
    <name type="scientific">Roseicella aerolata</name>
    <dbReference type="NCBI Taxonomy" id="2883479"/>
    <lineage>
        <taxon>Bacteria</taxon>
        <taxon>Pseudomonadati</taxon>
        <taxon>Pseudomonadota</taxon>
        <taxon>Alphaproteobacteria</taxon>
        <taxon>Acetobacterales</taxon>
        <taxon>Roseomonadaceae</taxon>
        <taxon>Roseicella</taxon>
    </lineage>
</organism>
<dbReference type="EMBL" id="JAJAQI010000109">
    <property type="protein sequence ID" value="MCB4825497.1"/>
    <property type="molecule type" value="Genomic_DNA"/>
</dbReference>
<dbReference type="AlphaFoldDB" id="A0A9X1IJ50"/>
<evidence type="ECO:0000313" key="2">
    <source>
        <dbReference type="Proteomes" id="UP001139311"/>
    </source>
</evidence>
<gene>
    <name evidence="1" type="ORF">LHA35_27720</name>
</gene>
<protein>
    <submittedName>
        <fullName evidence="1">Uncharacterized protein</fullName>
    </submittedName>
</protein>
<accession>A0A9X1IJ50</accession>
<dbReference type="RefSeq" id="WP_226614461.1">
    <property type="nucleotide sequence ID" value="NZ_JAJAQI010000109.1"/>
</dbReference>
<name>A0A9X1IJ50_9PROT</name>
<evidence type="ECO:0000313" key="1">
    <source>
        <dbReference type="EMBL" id="MCB4825497.1"/>
    </source>
</evidence>
<comment type="caution">
    <text evidence="1">The sequence shown here is derived from an EMBL/GenBank/DDBJ whole genome shotgun (WGS) entry which is preliminary data.</text>
</comment>
<dbReference type="Proteomes" id="UP001139311">
    <property type="component" value="Unassembled WGS sequence"/>
</dbReference>
<keyword evidence="2" id="KW-1185">Reference proteome</keyword>